<keyword evidence="6" id="KW-0472">Membrane</keyword>
<dbReference type="PANTHER" id="PTHR11319">
    <property type="entry name" value="G PROTEIN-COUPLED RECEPTOR-RELATED"/>
    <property type="match status" value="1"/>
</dbReference>
<proteinExistence type="predicted"/>
<feature type="chain" id="PRO_5030957834" evidence="9">
    <location>
        <begin position="21"/>
        <end position="490"/>
    </location>
</feature>
<name>A0A7T7XKA1_9SPIR</name>
<evidence type="ECO:0000256" key="8">
    <source>
        <dbReference type="SAM" id="MobiDB-lite"/>
    </source>
</evidence>
<dbReference type="SUPFAM" id="SSF51126">
    <property type="entry name" value="Pectin lyase-like"/>
    <property type="match status" value="1"/>
</dbReference>
<gene>
    <name evidence="11" type="ORF">JFL75_12775</name>
</gene>
<dbReference type="InterPro" id="IPR003368">
    <property type="entry name" value="POMP_repeat"/>
</dbReference>
<evidence type="ECO:0000313" key="11">
    <source>
        <dbReference type="EMBL" id="QQO07812.1"/>
    </source>
</evidence>
<protein>
    <submittedName>
        <fullName evidence="11">Right-handed parallel beta-helix repeat-containing protein</fullName>
    </submittedName>
</protein>
<reference evidence="11" key="1">
    <citation type="submission" date="2021-01" db="EMBL/GenBank/DDBJ databases">
        <title>Description of Breznakiella homolactica.</title>
        <authorList>
            <person name="Song Y."/>
            <person name="Brune A."/>
        </authorList>
    </citation>
    <scope>NUCLEOTIDE SEQUENCE</scope>
    <source>
        <strain evidence="11">RmG30</strain>
    </source>
</reference>
<feature type="domain" description="Right handed beta helix" evidence="10">
    <location>
        <begin position="180"/>
        <end position="329"/>
    </location>
</feature>
<keyword evidence="7" id="KW-0998">Cell outer membrane</keyword>
<evidence type="ECO:0000256" key="4">
    <source>
        <dbReference type="ARBA" id="ARBA00022525"/>
    </source>
</evidence>
<feature type="compositionally biased region" description="Basic and acidic residues" evidence="8">
    <location>
        <begin position="473"/>
        <end position="490"/>
    </location>
</feature>
<organism evidence="11 12">
    <name type="scientific">Breznakiella homolactica</name>
    <dbReference type="NCBI Taxonomy" id="2798577"/>
    <lineage>
        <taxon>Bacteria</taxon>
        <taxon>Pseudomonadati</taxon>
        <taxon>Spirochaetota</taxon>
        <taxon>Spirochaetia</taxon>
        <taxon>Spirochaetales</taxon>
        <taxon>Breznakiellaceae</taxon>
        <taxon>Breznakiella</taxon>
    </lineage>
</organism>
<dbReference type="PROSITE" id="PS51257">
    <property type="entry name" value="PROKAR_LIPOPROTEIN"/>
    <property type="match status" value="1"/>
</dbReference>
<keyword evidence="4" id="KW-0964">Secreted</keyword>
<feature type="signal peptide" evidence="9">
    <location>
        <begin position="1"/>
        <end position="20"/>
    </location>
</feature>
<dbReference type="InterPro" id="IPR006626">
    <property type="entry name" value="PbH1"/>
</dbReference>
<comment type="subcellular location">
    <subcellularLocation>
        <location evidence="1">Cell envelope</location>
    </subcellularLocation>
    <subcellularLocation>
        <location evidence="2">Cell outer membrane</location>
    </subcellularLocation>
    <subcellularLocation>
        <location evidence="3">Secreted</location>
    </subcellularLocation>
</comment>
<evidence type="ECO:0000256" key="2">
    <source>
        <dbReference type="ARBA" id="ARBA00004442"/>
    </source>
</evidence>
<dbReference type="GO" id="GO:0009279">
    <property type="term" value="C:cell outer membrane"/>
    <property type="evidence" value="ECO:0007669"/>
    <property type="project" value="UniProtKB-SubCell"/>
</dbReference>
<evidence type="ECO:0000313" key="12">
    <source>
        <dbReference type="Proteomes" id="UP000595917"/>
    </source>
</evidence>
<dbReference type="EMBL" id="CP067089">
    <property type="protein sequence ID" value="QQO07812.1"/>
    <property type="molecule type" value="Genomic_DNA"/>
</dbReference>
<dbReference type="Gene3D" id="2.160.20.10">
    <property type="entry name" value="Single-stranded right-handed beta-helix, Pectin lyase-like"/>
    <property type="match status" value="1"/>
</dbReference>
<dbReference type="SMART" id="SM00710">
    <property type="entry name" value="PbH1"/>
    <property type="match status" value="8"/>
</dbReference>
<dbReference type="InterPro" id="IPR011050">
    <property type="entry name" value="Pectin_lyase_fold/virulence"/>
</dbReference>
<evidence type="ECO:0000256" key="1">
    <source>
        <dbReference type="ARBA" id="ARBA00004196"/>
    </source>
</evidence>
<evidence type="ECO:0000256" key="7">
    <source>
        <dbReference type="ARBA" id="ARBA00023237"/>
    </source>
</evidence>
<dbReference type="Pfam" id="PF02415">
    <property type="entry name" value="Chlam_PMP"/>
    <property type="match status" value="1"/>
</dbReference>
<feature type="region of interest" description="Disordered" evidence="8">
    <location>
        <begin position="464"/>
        <end position="490"/>
    </location>
</feature>
<dbReference type="GO" id="GO:0005576">
    <property type="term" value="C:extracellular region"/>
    <property type="evidence" value="ECO:0007669"/>
    <property type="project" value="UniProtKB-SubCell"/>
</dbReference>
<keyword evidence="12" id="KW-1185">Reference proteome</keyword>
<dbReference type="Pfam" id="PF13229">
    <property type="entry name" value="Beta_helix"/>
    <property type="match status" value="1"/>
</dbReference>
<evidence type="ECO:0000256" key="5">
    <source>
        <dbReference type="ARBA" id="ARBA00022729"/>
    </source>
</evidence>
<dbReference type="PANTHER" id="PTHR11319:SF35">
    <property type="entry name" value="OUTER MEMBRANE PROTEIN PMPC-RELATED"/>
    <property type="match status" value="1"/>
</dbReference>
<dbReference type="Proteomes" id="UP000595917">
    <property type="component" value="Chromosome"/>
</dbReference>
<evidence type="ECO:0000256" key="9">
    <source>
        <dbReference type="SAM" id="SignalP"/>
    </source>
</evidence>
<evidence type="ECO:0000256" key="3">
    <source>
        <dbReference type="ARBA" id="ARBA00004613"/>
    </source>
</evidence>
<accession>A0A7T7XKA1</accession>
<dbReference type="InterPro" id="IPR039448">
    <property type="entry name" value="Beta_helix"/>
</dbReference>
<dbReference type="InterPro" id="IPR022441">
    <property type="entry name" value="Para_beta_helix_rpt-2"/>
</dbReference>
<dbReference type="KEGG" id="bhc:JFL75_12775"/>
<evidence type="ECO:0000256" key="6">
    <source>
        <dbReference type="ARBA" id="ARBA00023136"/>
    </source>
</evidence>
<keyword evidence="5 9" id="KW-0732">Signal</keyword>
<sequence>MKKELLILLICLISLGLAFTGCPNPSGSGTTNPGGNTDPGENEIIYAEPLTDVFYVRPSTQGTGDGSSWTNAFGDLQDAIEEAYAAASSGNQKYVFILEGTYTPSGYPNLTGEQTDTRLKHFSLRNNVTVIGGFKGDEKNMIPVGNVTILSGDIGVRDDETDNTYHVFYHPNGTGLTGDTKLENVTITGGNANGSSPHIYGGGIYNYDSSPTITDCTISGSTATTGGGGIFNNNNSNPAITNCTISNNNSSVGGGIFNNNGSSPTIINCTISNNNASSYGGGIYNYDNSPVITNCTISGNTATDQGGGGIYNYNSRSSPTITNCTITGNTATAQGGGIFNNYSNPVITNCTISGNTATAQGGGIYNDNSSHILFGSILAGNIAPNDPEFYGGFNNKIEDSLIKGDGSNGTTVITNLNLLFADIDNEGKAVLKNYGGPTLTLKIKQNSYTEIDLTGVSGWTVPGADQRGFTRSTADDKAYKGSVDPRVKGP</sequence>
<dbReference type="InterPro" id="IPR012334">
    <property type="entry name" value="Pectin_lyas_fold"/>
</dbReference>
<dbReference type="AlphaFoldDB" id="A0A7T7XKA1"/>
<dbReference type="RefSeq" id="WP_215625118.1">
    <property type="nucleotide sequence ID" value="NZ_CP067089.2"/>
</dbReference>
<dbReference type="NCBIfam" id="TIGR03804">
    <property type="entry name" value="para_beta_helix"/>
    <property type="match status" value="1"/>
</dbReference>
<evidence type="ECO:0000259" key="10">
    <source>
        <dbReference type="Pfam" id="PF13229"/>
    </source>
</evidence>